<evidence type="ECO:0000313" key="3">
    <source>
        <dbReference type="Proteomes" id="UP000828390"/>
    </source>
</evidence>
<keyword evidence="1" id="KW-0812">Transmembrane</keyword>
<evidence type="ECO:0000313" key="2">
    <source>
        <dbReference type="EMBL" id="KAH3849746.1"/>
    </source>
</evidence>
<proteinExistence type="predicted"/>
<organism evidence="2 3">
    <name type="scientific">Dreissena polymorpha</name>
    <name type="common">Zebra mussel</name>
    <name type="synonym">Mytilus polymorpha</name>
    <dbReference type="NCBI Taxonomy" id="45954"/>
    <lineage>
        <taxon>Eukaryota</taxon>
        <taxon>Metazoa</taxon>
        <taxon>Spiralia</taxon>
        <taxon>Lophotrochozoa</taxon>
        <taxon>Mollusca</taxon>
        <taxon>Bivalvia</taxon>
        <taxon>Autobranchia</taxon>
        <taxon>Heteroconchia</taxon>
        <taxon>Euheterodonta</taxon>
        <taxon>Imparidentia</taxon>
        <taxon>Neoheterodontei</taxon>
        <taxon>Myida</taxon>
        <taxon>Dreissenoidea</taxon>
        <taxon>Dreissenidae</taxon>
        <taxon>Dreissena</taxon>
    </lineage>
</organism>
<keyword evidence="1" id="KW-0472">Membrane</keyword>
<dbReference type="Proteomes" id="UP000828390">
    <property type="component" value="Unassembled WGS sequence"/>
</dbReference>
<name>A0A9D4L3D5_DREPO</name>
<keyword evidence="3" id="KW-1185">Reference proteome</keyword>
<evidence type="ECO:0000256" key="1">
    <source>
        <dbReference type="SAM" id="Phobius"/>
    </source>
</evidence>
<reference evidence="2" key="2">
    <citation type="submission" date="2020-11" db="EMBL/GenBank/DDBJ databases">
        <authorList>
            <person name="McCartney M.A."/>
            <person name="Auch B."/>
            <person name="Kono T."/>
            <person name="Mallez S."/>
            <person name="Becker A."/>
            <person name="Gohl D.M."/>
            <person name="Silverstein K.A.T."/>
            <person name="Koren S."/>
            <person name="Bechman K.B."/>
            <person name="Herman A."/>
            <person name="Abrahante J.E."/>
            <person name="Garbe J."/>
        </authorList>
    </citation>
    <scope>NUCLEOTIDE SEQUENCE</scope>
    <source>
        <strain evidence="2">Duluth1</strain>
        <tissue evidence="2">Whole animal</tissue>
    </source>
</reference>
<keyword evidence="1" id="KW-1133">Transmembrane helix</keyword>
<reference evidence="2" key="1">
    <citation type="journal article" date="2019" name="bioRxiv">
        <title>The Genome of the Zebra Mussel, Dreissena polymorpha: A Resource for Invasive Species Research.</title>
        <authorList>
            <person name="McCartney M.A."/>
            <person name="Auch B."/>
            <person name="Kono T."/>
            <person name="Mallez S."/>
            <person name="Zhang Y."/>
            <person name="Obille A."/>
            <person name="Becker A."/>
            <person name="Abrahante J.E."/>
            <person name="Garbe J."/>
            <person name="Badalamenti J.P."/>
            <person name="Herman A."/>
            <person name="Mangelson H."/>
            <person name="Liachko I."/>
            <person name="Sullivan S."/>
            <person name="Sone E.D."/>
            <person name="Koren S."/>
            <person name="Silverstein K.A.T."/>
            <person name="Beckman K.B."/>
            <person name="Gohl D.M."/>
        </authorList>
    </citation>
    <scope>NUCLEOTIDE SEQUENCE</scope>
    <source>
        <strain evidence="2">Duluth1</strain>
        <tissue evidence="2">Whole animal</tissue>
    </source>
</reference>
<accession>A0A9D4L3D5</accession>
<feature type="transmembrane region" description="Helical" evidence="1">
    <location>
        <begin position="40"/>
        <end position="56"/>
    </location>
</feature>
<sequence>MTLLNAVILITAAVDNATSKADDDGDDYEVDADYVDDNDAMMTMVIITSITMLMLQRRRRWLPRKMKMRTCYLMSMLKMKTYDENDDDNDDEDDNDDIGFARHLFFGIHFSIFILHNYI</sequence>
<gene>
    <name evidence="2" type="ORF">DPMN_092149</name>
</gene>
<protein>
    <submittedName>
        <fullName evidence="2">Uncharacterized protein</fullName>
    </submittedName>
</protein>
<dbReference type="AlphaFoldDB" id="A0A9D4L3D5"/>
<dbReference type="EMBL" id="JAIWYP010000003">
    <property type="protein sequence ID" value="KAH3849746.1"/>
    <property type="molecule type" value="Genomic_DNA"/>
</dbReference>
<comment type="caution">
    <text evidence="2">The sequence shown here is derived from an EMBL/GenBank/DDBJ whole genome shotgun (WGS) entry which is preliminary data.</text>
</comment>